<keyword evidence="1" id="KW-0812">Transmembrane</keyword>
<feature type="transmembrane region" description="Helical" evidence="1">
    <location>
        <begin position="299"/>
        <end position="319"/>
    </location>
</feature>
<dbReference type="EMBL" id="JARYMX010000002">
    <property type="protein sequence ID" value="KAJ9560816.1"/>
    <property type="molecule type" value="Genomic_DNA"/>
</dbReference>
<evidence type="ECO:0000313" key="2">
    <source>
        <dbReference type="EMBL" id="KAJ9560816.1"/>
    </source>
</evidence>
<evidence type="ECO:0000313" key="3">
    <source>
        <dbReference type="Proteomes" id="UP001172457"/>
    </source>
</evidence>
<proteinExistence type="predicted"/>
<reference evidence="2" key="1">
    <citation type="submission" date="2023-03" db="EMBL/GenBank/DDBJ databases">
        <title>Chromosome-scale reference genome and RAD-based genetic map of yellow starthistle (Centaurea solstitialis) reveal putative structural variation and QTLs associated with invader traits.</title>
        <authorList>
            <person name="Reatini B."/>
            <person name="Cang F.A."/>
            <person name="Jiang Q."/>
            <person name="Mckibben M.T.W."/>
            <person name="Barker M.S."/>
            <person name="Rieseberg L.H."/>
            <person name="Dlugosch K.M."/>
        </authorList>
    </citation>
    <scope>NUCLEOTIDE SEQUENCE</scope>
    <source>
        <strain evidence="2">CAN-66</strain>
        <tissue evidence="2">Leaf</tissue>
    </source>
</reference>
<keyword evidence="1" id="KW-1133">Transmembrane helix</keyword>
<comment type="caution">
    <text evidence="2">The sequence shown here is derived from an EMBL/GenBank/DDBJ whole genome shotgun (WGS) entry which is preliminary data.</text>
</comment>
<dbReference type="PANTHER" id="PTHR36009:SF3">
    <property type="entry name" value="TRANSMEMBRANE PROTEIN"/>
    <property type="match status" value="1"/>
</dbReference>
<protein>
    <recommendedName>
        <fullName evidence="4">Cardiolipin synthase N-terminal domain-containing protein</fullName>
    </recommendedName>
</protein>
<name>A0AA38TSL6_9ASTR</name>
<evidence type="ECO:0008006" key="4">
    <source>
        <dbReference type="Google" id="ProtNLM"/>
    </source>
</evidence>
<feature type="transmembrane region" description="Helical" evidence="1">
    <location>
        <begin position="144"/>
        <end position="164"/>
    </location>
</feature>
<accession>A0AA38TSL6</accession>
<feature type="transmembrane region" description="Helical" evidence="1">
    <location>
        <begin position="235"/>
        <end position="255"/>
    </location>
</feature>
<feature type="transmembrane region" description="Helical" evidence="1">
    <location>
        <begin position="98"/>
        <end position="115"/>
    </location>
</feature>
<evidence type="ECO:0000256" key="1">
    <source>
        <dbReference type="SAM" id="Phobius"/>
    </source>
</evidence>
<gene>
    <name evidence="2" type="ORF">OSB04_005976</name>
</gene>
<feature type="transmembrane region" description="Helical" evidence="1">
    <location>
        <begin position="176"/>
        <end position="196"/>
    </location>
</feature>
<dbReference type="Proteomes" id="UP001172457">
    <property type="component" value="Chromosome 2"/>
</dbReference>
<keyword evidence="3" id="KW-1185">Reference proteome</keyword>
<sequence length="338" mass="37316">MYAHTTLISCNFSSLHPQNPKIKLPYLNTSILPLPLRITNSTSKFPKFIQRGRLQICHNSLGTQKSQENSMEVDQIGGQIDGGDGGGGGGGGGQTTSFLIFLLWGGLMYYVFILAPNQTPSTDLYLVKKLCYLTGDDGFQPNHVIVSLWNIMGLWPLVYSMLLMPSGRSSKGNVPVFPFLILSFFLGAYALIPYFVLWRPPPPAVEESELKRWPLNFLDSKLTAGFSSSITTHQVTFAAGLGLIIYAGLATGDDWKEYLQYFGGSRLIHATTIDFALLSTFAPFWVYNDMTVRKWNDKGFWLLPVSLIPFLGPALYILLRPSLSAVAITPSLAASKDD</sequence>
<keyword evidence="1" id="KW-0472">Membrane</keyword>
<dbReference type="PANTHER" id="PTHR36009">
    <property type="match status" value="1"/>
</dbReference>
<organism evidence="2 3">
    <name type="scientific">Centaurea solstitialis</name>
    <name type="common">yellow star-thistle</name>
    <dbReference type="NCBI Taxonomy" id="347529"/>
    <lineage>
        <taxon>Eukaryota</taxon>
        <taxon>Viridiplantae</taxon>
        <taxon>Streptophyta</taxon>
        <taxon>Embryophyta</taxon>
        <taxon>Tracheophyta</taxon>
        <taxon>Spermatophyta</taxon>
        <taxon>Magnoliopsida</taxon>
        <taxon>eudicotyledons</taxon>
        <taxon>Gunneridae</taxon>
        <taxon>Pentapetalae</taxon>
        <taxon>asterids</taxon>
        <taxon>campanulids</taxon>
        <taxon>Asterales</taxon>
        <taxon>Asteraceae</taxon>
        <taxon>Carduoideae</taxon>
        <taxon>Cardueae</taxon>
        <taxon>Centaureinae</taxon>
        <taxon>Centaurea</taxon>
    </lineage>
</organism>
<dbReference type="AlphaFoldDB" id="A0AA38TSL6"/>
<feature type="transmembrane region" description="Helical" evidence="1">
    <location>
        <begin position="267"/>
        <end position="287"/>
    </location>
</feature>